<evidence type="ECO:0000313" key="5">
    <source>
        <dbReference type="Proteomes" id="UP001201980"/>
    </source>
</evidence>
<feature type="compositionally biased region" description="Acidic residues" evidence="1">
    <location>
        <begin position="95"/>
        <end position="112"/>
    </location>
</feature>
<dbReference type="Gene3D" id="1.20.5.510">
    <property type="entry name" value="Single helix bin"/>
    <property type="match status" value="1"/>
</dbReference>
<feature type="compositionally biased region" description="Basic and acidic residues" evidence="1">
    <location>
        <begin position="441"/>
        <end position="462"/>
    </location>
</feature>
<dbReference type="EMBL" id="JAKWBI020000240">
    <property type="protein sequence ID" value="KAJ2898204.1"/>
    <property type="molecule type" value="Genomic_DNA"/>
</dbReference>
<feature type="transmembrane region" description="Helical" evidence="2">
    <location>
        <begin position="355"/>
        <end position="376"/>
    </location>
</feature>
<keyword evidence="2" id="KW-1133">Transmembrane helix</keyword>
<dbReference type="CDD" id="cd12087">
    <property type="entry name" value="TM_EGFR-like"/>
    <property type="match status" value="1"/>
</dbReference>
<feature type="compositionally biased region" description="Polar residues" evidence="1">
    <location>
        <begin position="308"/>
        <end position="321"/>
    </location>
</feature>
<accession>A0AAD5RM16</accession>
<feature type="region of interest" description="Disordered" evidence="1">
    <location>
        <begin position="433"/>
        <end position="548"/>
    </location>
</feature>
<reference evidence="4" key="1">
    <citation type="submission" date="2022-07" db="EMBL/GenBank/DDBJ databases">
        <title>Draft genome sequence of Zalerion maritima ATCC 34329, a (micro)plastics degrading marine fungus.</title>
        <authorList>
            <person name="Paco A."/>
            <person name="Goncalves M.F.M."/>
            <person name="Rocha-Santos T.A.P."/>
            <person name="Alves A."/>
        </authorList>
    </citation>
    <scope>NUCLEOTIDE SEQUENCE</scope>
    <source>
        <strain evidence="4">ATCC 34329</strain>
    </source>
</reference>
<organism evidence="4 5">
    <name type="scientific">Zalerion maritima</name>
    <dbReference type="NCBI Taxonomy" id="339359"/>
    <lineage>
        <taxon>Eukaryota</taxon>
        <taxon>Fungi</taxon>
        <taxon>Dikarya</taxon>
        <taxon>Ascomycota</taxon>
        <taxon>Pezizomycotina</taxon>
        <taxon>Sordariomycetes</taxon>
        <taxon>Lulworthiomycetidae</taxon>
        <taxon>Lulworthiales</taxon>
        <taxon>Lulworthiaceae</taxon>
        <taxon>Zalerion</taxon>
    </lineage>
</organism>
<keyword evidence="2" id="KW-0812">Transmembrane</keyword>
<name>A0AAD5RM16_9PEZI</name>
<keyword evidence="2" id="KW-0472">Membrane</keyword>
<feature type="compositionally biased region" description="Polar residues" evidence="1">
    <location>
        <begin position="495"/>
        <end position="506"/>
    </location>
</feature>
<feature type="region of interest" description="Disordered" evidence="1">
    <location>
        <begin position="385"/>
        <end position="415"/>
    </location>
</feature>
<proteinExistence type="predicted"/>
<dbReference type="AlphaFoldDB" id="A0AAD5RM16"/>
<evidence type="ECO:0000256" key="3">
    <source>
        <dbReference type="SAM" id="SignalP"/>
    </source>
</evidence>
<feature type="region of interest" description="Disordered" evidence="1">
    <location>
        <begin position="90"/>
        <end position="187"/>
    </location>
</feature>
<protein>
    <submittedName>
        <fullName evidence="4">Uncharacterized protein</fullName>
    </submittedName>
</protein>
<evidence type="ECO:0000256" key="2">
    <source>
        <dbReference type="SAM" id="Phobius"/>
    </source>
</evidence>
<gene>
    <name evidence="4" type="ORF">MKZ38_004130</name>
</gene>
<keyword evidence="5" id="KW-1185">Reference proteome</keyword>
<feature type="signal peptide" evidence="3">
    <location>
        <begin position="1"/>
        <end position="28"/>
    </location>
</feature>
<feature type="chain" id="PRO_5042246552" evidence="3">
    <location>
        <begin position="29"/>
        <end position="548"/>
    </location>
</feature>
<feature type="region of interest" description="Disordered" evidence="1">
    <location>
        <begin position="308"/>
        <end position="353"/>
    </location>
</feature>
<evidence type="ECO:0000313" key="4">
    <source>
        <dbReference type="EMBL" id="KAJ2898204.1"/>
    </source>
</evidence>
<dbReference type="Proteomes" id="UP001201980">
    <property type="component" value="Unassembled WGS sequence"/>
</dbReference>
<feature type="compositionally biased region" description="Low complexity" evidence="1">
    <location>
        <begin position="138"/>
        <end position="187"/>
    </location>
</feature>
<feature type="compositionally biased region" description="Polar residues" evidence="1">
    <location>
        <begin position="463"/>
        <end position="486"/>
    </location>
</feature>
<comment type="caution">
    <text evidence="4">The sequence shown here is derived from an EMBL/GenBank/DDBJ whole genome shotgun (WGS) entry which is preliminary data.</text>
</comment>
<feature type="compositionally biased region" description="Gly residues" evidence="1">
    <location>
        <begin position="526"/>
        <end position="542"/>
    </location>
</feature>
<feature type="compositionally biased region" description="Gly residues" evidence="1">
    <location>
        <begin position="396"/>
        <end position="408"/>
    </location>
</feature>
<evidence type="ECO:0000256" key="1">
    <source>
        <dbReference type="SAM" id="MobiDB-lite"/>
    </source>
</evidence>
<sequence>MKLDRAASSPIPPVLLSTVLLLPLAAQSKTIASFAAKPTQSIDSDRLVAEGCTPVPTEPPDPAAARTIIKYFESSDDERIRWGGNMGQDLWVGGDMEEPVGNEDYDGDEDSSDFSSHSKEDGNVRRAPAKRATDDDATATTEKTTSTSRTKSPTTSSPPSTTKKTTTSSSTSKNTSSSTKSSSIRGSTTEWVTGRTCGWKTNSPSSAWMCGTSSTCITASGAVGCKKSGSKSLIQTCFDFTDYINESCNDLSSGTGCCTSIEYPACGTYFWADHPSISMIRCFASTTSIILLDEPKYLVDGSAYSATATEDVSGPGSTASATDDGEDAAMTVTSTSSSDSDHDSSSDGSSKAGPIAGGVIGGVVALGLVAGGMFLYRRNEQKRRAQHEELGASELGAGGNGGVGGSGGEYKDTSSVPQLAVELPAEREPAYEMMGDTIPPDQRDSPKWPGPDDRVLREHGTHSEGSTTFPPTSLYTGNNRAVSGMSNDLERADPTASSRLSGSANARSPPVGQAGLNRSPSKAGTIIGGELDGGGMQGVQGKGGKEAG</sequence>
<keyword evidence="3" id="KW-0732">Signal</keyword>